<dbReference type="Gene3D" id="3.90.70.130">
    <property type="match status" value="1"/>
</dbReference>
<accession>A0A2B7X2V1</accession>
<reference evidence="4 5" key="1">
    <citation type="submission" date="2017-10" db="EMBL/GenBank/DDBJ databases">
        <title>Comparative genomics in systemic dimorphic fungi from Ajellomycetaceae.</title>
        <authorList>
            <person name="Munoz J.F."/>
            <person name="Mcewen J.G."/>
            <person name="Clay O.K."/>
            <person name="Cuomo C.A."/>
        </authorList>
    </citation>
    <scope>NUCLEOTIDE SEQUENCE [LARGE SCALE GENOMIC DNA]</scope>
    <source>
        <strain evidence="4 5">UAMH5409</strain>
    </source>
</reference>
<evidence type="ECO:0000313" key="5">
    <source>
        <dbReference type="Proteomes" id="UP000223968"/>
    </source>
</evidence>
<keyword evidence="1" id="KW-0378">Hydrolase</keyword>
<dbReference type="GO" id="GO:0016787">
    <property type="term" value="F:hydrolase activity"/>
    <property type="evidence" value="ECO:0007669"/>
    <property type="project" value="UniProtKB-KW"/>
</dbReference>
<evidence type="ECO:0000256" key="1">
    <source>
        <dbReference type="ARBA" id="ARBA00022801"/>
    </source>
</evidence>
<sequence>MDQDGMKVEPLTCPFCDFSDSDAYFLTQHVELCHPEDGISPFIATEDSSSAPANLNNIASDVTGHSNTLSNGHPTNDVGGDDILEGYVDCPQGCGEIISAAELSSHLDLHIAEGIAFEDIGTVPKHEQPEEDDEGSTDYVYDDIESHFSTKLSRALRNRDNVLQPKQSRKGSHRDTKSSAGFSHKKPKWKRKYHDLAGSFGRQLGKSELGPYAHEKQMPSWLRNMLEEGAKVTVSNQIQPDGTLRKVESVANQTPHLIPVLSQLCELDVSVERAYFCNASVRHVFKMSKEGGFCGYRNIQMLISYIQDTRADGYEQFPGRLPKILALQDMIEQAWDLGFNSTAKIETGGIKGTRKYIGTSEAQALFLSLGIRCTAGAFNTTPDVSAHEALLIDVVEYFRQGHSPSDGKIVQTDLPPIYLQHEGHSLTIVGFEIHSNGSANFLVFDPMFKTSPAIEKLIGNSRIRSQDPGRLVKAYRRGPSYLQKYKQFEILK</sequence>
<dbReference type="Pfam" id="PF07910">
    <property type="entry name" value="Peptidase_C78"/>
    <property type="match status" value="1"/>
</dbReference>
<protein>
    <recommendedName>
        <fullName evidence="3">UFSP1/2/DUB catalytic domain-containing protein</fullName>
    </recommendedName>
</protein>
<dbReference type="OrthoDB" id="288987at2759"/>
<dbReference type="STRING" id="1447875.A0A2B7X2V1"/>
<name>A0A2B7X2V1_9EURO</name>
<dbReference type="InterPro" id="IPR012462">
    <property type="entry name" value="UFSP1/2_DUB_cat"/>
</dbReference>
<gene>
    <name evidence="4" type="ORF">AJ79_06663</name>
</gene>
<dbReference type="Proteomes" id="UP000223968">
    <property type="component" value="Unassembled WGS sequence"/>
</dbReference>
<proteinExistence type="predicted"/>
<evidence type="ECO:0000313" key="4">
    <source>
        <dbReference type="EMBL" id="PGH05974.1"/>
    </source>
</evidence>
<feature type="region of interest" description="Disordered" evidence="2">
    <location>
        <begin position="155"/>
        <end position="188"/>
    </location>
</feature>
<organism evidence="4 5">
    <name type="scientific">Helicocarpus griseus UAMH5409</name>
    <dbReference type="NCBI Taxonomy" id="1447875"/>
    <lineage>
        <taxon>Eukaryota</taxon>
        <taxon>Fungi</taxon>
        <taxon>Dikarya</taxon>
        <taxon>Ascomycota</taxon>
        <taxon>Pezizomycotina</taxon>
        <taxon>Eurotiomycetes</taxon>
        <taxon>Eurotiomycetidae</taxon>
        <taxon>Onygenales</taxon>
        <taxon>Ajellomycetaceae</taxon>
        <taxon>Helicocarpus</taxon>
    </lineage>
</organism>
<keyword evidence="5" id="KW-1185">Reference proteome</keyword>
<evidence type="ECO:0000256" key="2">
    <source>
        <dbReference type="SAM" id="MobiDB-lite"/>
    </source>
</evidence>
<feature type="domain" description="UFSP1/2/DUB catalytic" evidence="3">
    <location>
        <begin position="272"/>
        <end position="491"/>
    </location>
</feature>
<dbReference type="EMBL" id="PDNB01000121">
    <property type="protein sequence ID" value="PGH05974.1"/>
    <property type="molecule type" value="Genomic_DNA"/>
</dbReference>
<evidence type="ECO:0000259" key="3">
    <source>
        <dbReference type="Pfam" id="PF07910"/>
    </source>
</evidence>
<comment type="caution">
    <text evidence="4">The sequence shown here is derived from an EMBL/GenBank/DDBJ whole genome shotgun (WGS) entry which is preliminary data.</text>
</comment>
<dbReference type="AlphaFoldDB" id="A0A2B7X2V1"/>